<dbReference type="Gene3D" id="2.40.110.10">
    <property type="entry name" value="Butyryl-CoA Dehydrogenase, subunit A, domain 2"/>
    <property type="match status" value="1"/>
</dbReference>
<evidence type="ECO:0000259" key="6">
    <source>
        <dbReference type="Pfam" id="PF08028"/>
    </source>
</evidence>
<gene>
    <name evidence="7" type="ORF">SM757_19460</name>
</gene>
<dbReference type="EC" id="1.-.-.-" evidence="7"/>
<dbReference type="Proteomes" id="UP001293718">
    <property type="component" value="Unassembled WGS sequence"/>
</dbReference>
<keyword evidence="8" id="KW-1185">Reference proteome</keyword>
<feature type="compositionally biased region" description="Polar residues" evidence="3">
    <location>
        <begin position="409"/>
        <end position="431"/>
    </location>
</feature>
<name>A0ABU5IHY7_9BURK</name>
<sequence>MPYAPCADFTLRHPSDEALAAYAEELAAEIGKTARFYDETGGFPSEHFELLRQRGALKLTIPRALGGRGLSLYELLIFQERLAKGSASTALSLGWHLMALGYLSFDLKWPRPAFERLCRGVVQRGDLVNILITERDGGNLLRGGKAATVAHKTGEGYVISGRKAFCSAAPALNQMILYAWDEQAGKTAEFLVPRTPDVHVVENWNSLGMRSTGSHDIEFDGVLVPHEAKLLEIEKDQPSSFTTGSRAFGLQVAAVYLGIAAAARDFILEFADSRQSPSLGSAILDAPHAQQKLGEIELLLSASKTQLYGLAELWERHDALKHRLHHEVWTTKYMVTNNAVRIVELAMGIAGGHGLSRDFPLERYWRDVQCGLHNPPQNDMVVSTLAQAATRDYRQRRREAEKPAAPGASAQTAPVETTAQAESTVSQTASIPTEEAVFH</sequence>
<evidence type="ECO:0000256" key="1">
    <source>
        <dbReference type="ARBA" id="ARBA00022630"/>
    </source>
</evidence>
<dbReference type="InterPro" id="IPR046373">
    <property type="entry name" value="Acyl-CoA_Oxase/DH_mid-dom_sf"/>
</dbReference>
<dbReference type="SUPFAM" id="SSF56645">
    <property type="entry name" value="Acyl-CoA dehydrogenase NM domain-like"/>
    <property type="match status" value="1"/>
</dbReference>
<feature type="domain" description="Acyl-CoA dehydrogenase C-terminal" evidence="6">
    <location>
        <begin position="252"/>
        <end position="370"/>
    </location>
</feature>
<dbReference type="Gene3D" id="1.10.540.10">
    <property type="entry name" value="Acyl-CoA dehydrogenase/oxidase, N-terminal domain"/>
    <property type="match status" value="1"/>
</dbReference>
<dbReference type="Pfam" id="PF02770">
    <property type="entry name" value="Acyl-CoA_dh_M"/>
    <property type="match status" value="1"/>
</dbReference>
<dbReference type="RefSeq" id="WP_322466756.1">
    <property type="nucleotide sequence ID" value="NZ_JAXOJX010000034.1"/>
</dbReference>
<dbReference type="InterPro" id="IPR009100">
    <property type="entry name" value="AcylCoA_DH/oxidase_NM_dom_sf"/>
</dbReference>
<evidence type="ECO:0000259" key="4">
    <source>
        <dbReference type="Pfam" id="PF02770"/>
    </source>
</evidence>
<dbReference type="Gene3D" id="1.20.140.10">
    <property type="entry name" value="Butyryl-CoA Dehydrogenase, subunit A, domain 3"/>
    <property type="match status" value="1"/>
</dbReference>
<comment type="caution">
    <text evidence="7">The sequence shown here is derived from an EMBL/GenBank/DDBJ whole genome shotgun (WGS) entry which is preliminary data.</text>
</comment>
<evidence type="ECO:0000259" key="5">
    <source>
        <dbReference type="Pfam" id="PF02771"/>
    </source>
</evidence>
<accession>A0ABU5IHY7</accession>
<reference evidence="7 8" key="1">
    <citation type="submission" date="2023-11" db="EMBL/GenBank/DDBJ databases">
        <title>Draft genome of Azohydromonas lata strain H1 (DSM1123), a polyhydroxyalkanoate producer.</title>
        <authorList>
            <person name="Traversa D."/>
            <person name="D'Addabbo P."/>
            <person name="Pazzani C."/>
            <person name="Manzari C."/>
            <person name="Chiara M."/>
            <person name="Scrascia M."/>
        </authorList>
    </citation>
    <scope>NUCLEOTIDE SEQUENCE [LARGE SCALE GENOMIC DNA]</scope>
    <source>
        <strain evidence="7 8">H1</strain>
    </source>
</reference>
<feature type="region of interest" description="Disordered" evidence="3">
    <location>
        <begin position="391"/>
        <end position="439"/>
    </location>
</feature>
<proteinExistence type="predicted"/>
<dbReference type="InterPro" id="IPR013786">
    <property type="entry name" value="AcylCoA_DH/ox_N"/>
</dbReference>
<dbReference type="InterPro" id="IPR036250">
    <property type="entry name" value="AcylCo_DH-like_C"/>
</dbReference>
<feature type="domain" description="Acyl-CoA dehydrogenase/oxidase N-terminal" evidence="5">
    <location>
        <begin position="21"/>
        <end position="100"/>
    </location>
</feature>
<evidence type="ECO:0000313" key="8">
    <source>
        <dbReference type="Proteomes" id="UP001293718"/>
    </source>
</evidence>
<dbReference type="PIRSF" id="PIRSF016578">
    <property type="entry name" value="HsaA"/>
    <property type="match status" value="1"/>
</dbReference>
<evidence type="ECO:0000313" key="7">
    <source>
        <dbReference type="EMBL" id="MDZ5458762.1"/>
    </source>
</evidence>
<keyword evidence="2 7" id="KW-0560">Oxidoreductase</keyword>
<evidence type="ECO:0000256" key="3">
    <source>
        <dbReference type="SAM" id="MobiDB-lite"/>
    </source>
</evidence>
<feature type="domain" description="Acyl-CoA oxidase/dehydrogenase middle" evidence="4">
    <location>
        <begin position="130"/>
        <end position="222"/>
    </location>
</feature>
<dbReference type="Pfam" id="PF08028">
    <property type="entry name" value="Acyl-CoA_dh_2"/>
    <property type="match status" value="1"/>
</dbReference>
<dbReference type="Pfam" id="PF02771">
    <property type="entry name" value="Acyl-CoA_dh_N"/>
    <property type="match status" value="1"/>
</dbReference>
<dbReference type="CDD" id="cd00567">
    <property type="entry name" value="ACAD"/>
    <property type="match status" value="1"/>
</dbReference>
<keyword evidence="1" id="KW-0285">Flavoprotein</keyword>
<protein>
    <submittedName>
        <fullName evidence="7">Acyl-CoA dehydrogenase family protein</fullName>
        <ecNumber evidence="7">1.-.-.-</ecNumber>
    </submittedName>
</protein>
<dbReference type="PANTHER" id="PTHR43884:SF25">
    <property type="entry name" value="ACYL-COA DEHYDROGENASE YDBM-RELATED"/>
    <property type="match status" value="1"/>
</dbReference>
<dbReference type="SUPFAM" id="SSF47203">
    <property type="entry name" value="Acyl-CoA dehydrogenase C-terminal domain-like"/>
    <property type="match status" value="1"/>
</dbReference>
<dbReference type="EMBL" id="JAXOJX010000034">
    <property type="protein sequence ID" value="MDZ5458762.1"/>
    <property type="molecule type" value="Genomic_DNA"/>
</dbReference>
<dbReference type="InterPro" id="IPR013107">
    <property type="entry name" value="Acyl-CoA_DH_C"/>
</dbReference>
<dbReference type="PANTHER" id="PTHR43884">
    <property type="entry name" value="ACYL-COA DEHYDROGENASE"/>
    <property type="match status" value="1"/>
</dbReference>
<organism evidence="7 8">
    <name type="scientific">Azohydromonas lata</name>
    <dbReference type="NCBI Taxonomy" id="45677"/>
    <lineage>
        <taxon>Bacteria</taxon>
        <taxon>Pseudomonadati</taxon>
        <taxon>Pseudomonadota</taxon>
        <taxon>Betaproteobacteria</taxon>
        <taxon>Burkholderiales</taxon>
        <taxon>Sphaerotilaceae</taxon>
        <taxon>Azohydromonas</taxon>
    </lineage>
</organism>
<dbReference type="InterPro" id="IPR037069">
    <property type="entry name" value="AcylCoA_DH/ox_N_sf"/>
</dbReference>
<evidence type="ECO:0000256" key="2">
    <source>
        <dbReference type="ARBA" id="ARBA00023002"/>
    </source>
</evidence>
<dbReference type="InterPro" id="IPR006091">
    <property type="entry name" value="Acyl-CoA_Oxase/DH_mid-dom"/>
</dbReference>
<dbReference type="GO" id="GO:0016491">
    <property type="term" value="F:oxidoreductase activity"/>
    <property type="evidence" value="ECO:0007669"/>
    <property type="project" value="UniProtKB-KW"/>
</dbReference>